<protein>
    <submittedName>
        <fullName evidence="1">Uncharacterized protein</fullName>
    </submittedName>
</protein>
<dbReference type="AlphaFoldDB" id="A0AAD7A3H5"/>
<name>A0AAD7A3H5_9AGAR</name>
<dbReference type="EMBL" id="JARIHO010000017">
    <property type="protein sequence ID" value="KAJ7348228.1"/>
    <property type="molecule type" value="Genomic_DNA"/>
</dbReference>
<dbReference type="Proteomes" id="UP001218218">
    <property type="component" value="Unassembled WGS sequence"/>
</dbReference>
<gene>
    <name evidence="1" type="ORF">DFH08DRAFT_807973</name>
</gene>
<organism evidence="1 2">
    <name type="scientific">Mycena albidolilacea</name>
    <dbReference type="NCBI Taxonomy" id="1033008"/>
    <lineage>
        <taxon>Eukaryota</taxon>
        <taxon>Fungi</taxon>
        <taxon>Dikarya</taxon>
        <taxon>Basidiomycota</taxon>
        <taxon>Agaricomycotina</taxon>
        <taxon>Agaricomycetes</taxon>
        <taxon>Agaricomycetidae</taxon>
        <taxon>Agaricales</taxon>
        <taxon>Marasmiineae</taxon>
        <taxon>Mycenaceae</taxon>
        <taxon>Mycena</taxon>
    </lineage>
</organism>
<evidence type="ECO:0000313" key="2">
    <source>
        <dbReference type="Proteomes" id="UP001218218"/>
    </source>
</evidence>
<reference evidence="1" key="1">
    <citation type="submission" date="2023-03" db="EMBL/GenBank/DDBJ databases">
        <title>Massive genome expansion in bonnet fungi (Mycena s.s.) driven by repeated elements and novel gene families across ecological guilds.</title>
        <authorList>
            <consortium name="Lawrence Berkeley National Laboratory"/>
            <person name="Harder C.B."/>
            <person name="Miyauchi S."/>
            <person name="Viragh M."/>
            <person name="Kuo A."/>
            <person name="Thoen E."/>
            <person name="Andreopoulos B."/>
            <person name="Lu D."/>
            <person name="Skrede I."/>
            <person name="Drula E."/>
            <person name="Henrissat B."/>
            <person name="Morin E."/>
            <person name="Kohler A."/>
            <person name="Barry K."/>
            <person name="LaButti K."/>
            <person name="Morin E."/>
            <person name="Salamov A."/>
            <person name="Lipzen A."/>
            <person name="Mereny Z."/>
            <person name="Hegedus B."/>
            <person name="Baldrian P."/>
            <person name="Stursova M."/>
            <person name="Weitz H."/>
            <person name="Taylor A."/>
            <person name="Grigoriev I.V."/>
            <person name="Nagy L.G."/>
            <person name="Martin F."/>
            <person name="Kauserud H."/>
        </authorList>
    </citation>
    <scope>NUCLEOTIDE SEQUENCE</scope>
    <source>
        <strain evidence="1">CBHHK002</strain>
    </source>
</reference>
<comment type="caution">
    <text evidence="1">The sequence shown here is derived from an EMBL/GenBank/DDBJ whole genome shotgun (WGS) entry which is preliminary data.</text>
</comment>
<keyword evidence="2" id="KW-1185">Reference proteome</keyword>
<evidence type="ECO:0000313" key="1">
    <source>
        <dbReference type="EMBL" id="KAJ7348228.1"/>
    </source>
</evidence>
<accession>A0AAD7A3H5</accession>
<proteinExistence type="predicted"/>
<sequence>MQGARLTRAWAMDLSFQRIPGKEGPDVRGTPVFYLLLVDEYSRDLFNSSLGHPIGMWLFVPHSWLSITVKACAEGQAQKRGYNKHNLVDHKQVEKGPEVQGTPVFHYLFWFKHTAGSSFDSSLEPSIITGLNWDICRRKGLGVWGTPSMTSHKVEYVQKKKVQKHGVYPHCIKTSRSRQYEDCKKLVQLGPGPCVVIGHII</sequence>